<organism evidence="2 3">
    <name type="scientific">Oreochromis niloticus</name>
    <name type="common">Nile tilapia</name>
    <name type="synonym">Tilapia nilotica</name>
    <dbReference type="NCBI Taxonomy" id="8128"/>
    <lineage>
        <taxon>Eukaryota</taxon>
        <taxon>Metazoa</taxon>
        <taxon>Chordata</taxon>
        <taxon>Craniata</taxon>
        <taxon>Vertebrata</taxon>
        <taxon>Euteleostomi</taxon>
        <taxon>Actinopterygii</taxon>
        <taxon>Neopterygii</taxon>
        <taxon>Teleostei</taxon>
        <taxon>Neoteleostei</taxon>
        <taxon>Acanthomorphata</taxon>
        <taxon>Ovalentaria</taxon>
        <taxon>Cichlomorphae</taxon>
        <taxon>Cichliformes</taxon>
        <taxon>Cichlidae</taxon>
        <taxon>African cichlids</taxon>
        <taxon>Pseudocrenilabrinae</taxon>
        <taxon>Oreochromini</taxon>
        <taxon>Oreochromis</taxon>
    </lineage>
</organism>
<dbReference type="Proteomes" id="UP000005207">
    <property type="component" value="Linkage group LG17"/>
</dbReference>
<dbReference type="Ensembl" id="ENSONIT00000047731.1">
    <property type="protein sequence ID" value="ENSONIP00000076399.1"/>
    <property type="gene ID" value="ENSONIG00000034155.1"/>
</dbReference>
<dbReference type="GeneTree" id="ENSGT00940000163701"/>
<evidence type="ECO:0000256" key="1">
    <source>
        <dbReference type="ARBA" id="ARBA00009024"/>
    </source>
</evidence>
<dbReference type="NCBIfam" id="TIGR01571">
    <property type="entry name" value="A_thal_Cys_rich"/>
    <property type="match status" value="1"/>
</dbReference>
<proteinExistence type="inferred from homology"/>
<reference evidence="3" key="1">
    <citation type="submission" date="2012-01" db="EMBL/GenBank/DDBJ databases">
        <title>The Genome Sequence of Oreochromis niloticus (Nile Tilapia).</title>
        <authorList>
            <consortium name="Broad Institute Genome Assembly Team"/>
            <consortium name="Broad Institute Sequencing Platform"/>
            <person name="Di Palma F."/>
            <person name="Johnson J."/>
            <person name="Lander E.S."/>
            <person name="Lindblad-Toh K."/>
        </authorList>
    </citation>
    <scope>NUCLEOTIDE SEQUENCE [LARGE SCALE GENOMIC DNA]</scope>
</reference>
<dbReference type="InterPro" id="IPR006461">
    <property type="entry name" value="PLAC_motif_containing"/>
</dbReference>
<gene>
    <name evidence="2" type="primary">LOC109195089</name>
</gene>
<name>A0A669ETS5_ORENI</name>
<dbReference type="AlphaFoldDB" id="A0A669ETS5"/>
<reference evidence="2" key="3">
    <citation type="submission" date="2025-09" db="UniProtKB">
        <authorList>
            <consortium name="Ensembl"/>
        </authorList>
    </citation>
    <scope>IDENTIFICATION</scope>
</reference>
<dbReference type="PANTHER" id="PTHR15907">
    <property type="entry name" value="DUF614 FAMILY PROTEIN-RELATED"/>
    <property type="match status" value="1"/>
</dbReference>
<accession>A0A669ETS5</accession>
<sequence length="178" mass="19300">MHFFNFGLPAPLLSQSNPIASWHTMAEKTLVDWDAGLFDCFEEVNTCCYGFWCGPCLACTVSGRFGENNCLPLCDIFGSAALAACGMPLCVPPAVLSVRAAMRNRYGIKGSLCKDIAVSCFCASCSWCQMHRELKHRKKTPTVINIENNTVYNMQPIPVAQPPVVMASAQPPAAGFVA</sequence>
<reference evidence="2" key="2">
    <citation type="submission" date="2025-08" db="UniProtKB">
        <authorList>
            <consortium name="Ensembl"/>
        </authorList>
    </citation>
    <scope>IDENTIFICATION</scope>
</reference>
<keyword evidence="3" id="KW-1185">Reference proteome</keyword>
<dbReference type="Pfam" id="PF04749">
    <property type="entry name" value="PLAC8"/>
    <property type="match status" value="1"/>
</dbReference>
<protein>
    <submittedName>
        <fullName evidence="2">Placenta-specific gene 8 protein-like</fullName>
    </submittedName>
</protein>
<comment type="similarity">
    <text evidence="1">Belongs to the cornifelin family.</text>
</comment>
<evidence type="ECO:0000313" key="2">
    <source>
        <dbReference type="Ensembl" id="ENSONIP00000076399.1"/>
    </source>
</evidence>
<evidence type="ECO:0000313" key="3">
    <source>
        <dbReference type="Proteomes" id="UP000005207"/>
    </source>
</evidence>